<organism evidence="5 6">
    <name type="scientific">Paenibacillus aurantius</name>
    <dbReference type="NCBI Taxonomy" id="2918900"/>
    <lineage>
        <taxon>Bacteria</taxon>
        <taxon>Bacillati</taxon>
        <taxon>Bacillota</taxon>
        <taxon>Bacilli</taxon>
        <taxon>Bacillales</taxon>
        <taxon>Paenibacillaceae</taxon>
        <taxon>Paenibacillus</taxon>
    </lineage>
</organism>
<evidence type="ECO:0000256" key="1">
    <source>
        <dbReference type="ARBA" id="ARBA00008779"/>
    </source>
</evidence>
<dbReference type="RefSeq" id="WP_315603979.1">
    <property type="nucleotide sequence ID" value="NZ_CP130318.1"/>
</dbReference>
<sequence length="480" mass="55007">MKQPNILWICTDQQRTDTLGCYGNKDISTPNIDGLAEKGVRMENAFCQSPVCTPSRASFLTGRYPRTTRCRQNGQNIPEDEKLVTRLLADAGYVCGLAGKLHLSACHPSAAPVTERRIDDGYVRFHWSHDPFPQWPMNEYQAWLKAKGRKYRTVPSDESAYVHYGMDAEDHQTAWCADKTIEFIKTMQDSGRPWLFSLNLFDPHHPFDPPKEAMKRYVNRLEDMPLPNYREGELAEKSYFQQYDHKGAYGNPREYPYAEMKAEDHRAIRAAYRAMVELIDEQVGRILEALEQTGQAEDTLVIFMSDHGELLGDHGMYLKGPHFYEPSVKVPLIVSMPGLVRENVRVPALAELVDLAPTLMEAAGLPVYPGMQGRSLWPLLTGRQDGEEHRKSVYCEYYNANFKQGGIGAFATMVRTETHKLVKYHRRGEGELYDLIRDPQETVNRWKDPAYRETKTELLDLLCDRMAETVDPLPERIAPW</sequence>
<proteinExistence type="inferred from homology"/>
<dbReference type="EMBL" id="CP130318">
    <property type="protein sequence ID" value="WNQ10205.1"/>
    <property type="molecule type" value="Genomic_DNA"/>
</dbReference>
<dbReference type="InterPro" id="IPR024607">
    <property type="entry name" value="Sulfatase_CS"/>
</dbReference>
<accession>A0AA96LDL3</accession>
<dbReference type="InterPro" id="IPR000917">
    <property type="entry name" value="Sulfatase_N"/>
</dbReference>
<name>A0AA96LDL3_9BACL</name>
<evidence type="ECO:0000256" key="2">
    <source>
        <dbReference type="ARBA" id="ARBA00022723"/>
    </source>
</evidence>
<dbReference type="Gene3D" id="3.40.720.10">
    <property type="entry name" value="Alkaline Phosphatase, subunit A"/>
    <property type="match status" value="1"/>
</dbReference>
<evidence type="ECO:0000313" key="6">
    <source>
        <dbReference type="Proteomes" id="UP001305702"/>
    </source>
</evidence>
<feature type="domain" description="Sulfatase N-terminal" evidence="4">
    <location>
        <begin position="4"/>
        <end position="364"/>
    </location>
</feature>
<evidence type="ECO:0000256" key="3">
    <source>
        <dbReference type="ARBA" id="ARBA00022801"/>
    </source>
</evidence>
<keyword evidence="2" id="KW-0479">Metal-binding</keyword>
<keyword evidence="6" id="KW-1185">Reference proteome</keyword>
<dbReference type="KEGG" id="paun:MJA45_21660"/>
<dbReference type="GO" id="GO:0046872">
    <property type="term" value="F:metal ion binding"/>
    <property type="evidence" value="ECO:0007669"/>
    <property type="project" value="UniProtKB-KW"/>
</dbReference>
<dbReference type="Pfam" id="PF00884">
    <property type="entry name" value="Sulfatase"/>
    <property type="match status" value="1"/>
</dbReference>
<dbReference type="PANTHER" id="PTHR45953">
    <property type="entry name" value="IDURONATE 2-SULFATASE"/>
    <property type="match status" value="1"/>
</dbReference>
<comment type="similarity">
    <text evidence="1">Belongs to the sulfatase family.</text>
</comment>
<dbReference type="GO" id="GO:0008484">
    <property type="term" value="F:sulfuric ester hydrolase activity"/>
    <property type="evidence" value="ECO:0007669"/>
    <property type="project" value="TreeGrafter"/>
</dbReference>
<dbReference type="InterPro" id="IPR017850">
    <property type="entry name" value="Alkaline_phosphatase_core_sf"/>
</dbReference>
<keyword evidence="3" id="KW-0378">Hydrolase</keyword>
<reference evidence="5 6" key="1">
    <citation type="submission" date="2022-02" db="EMBL/GenBank/DDBJ databases">
        <title>Paenibacillus sp. MBLB1776 Whole Genome Shotgun Sequencing.</title>
        <authorList>
            <person name="Hwang C.Y."/>
            <person name="Cho E.-S."/>
            <person name="Seo M.-J."/>
        </authorList>
    </citation>
    <scope>NUCLEOTIDE SEQUENCE [LARGE SCALE GENOMIC DNA]</scope>
    <source>
        <strain evidence="5 6">MBLB1776</strain>
    </source>
</reference>
<dbReference type="SUPFAM" id="SSF53649">
    <property type="entry name" value="Alkaline phosphatase-like"/>
    <property type="match status" value="1"/>
</dbReference>
<dbReference type="AlphaFoldDB" id="A0AA96LDL3"/>
<evidence type="ECO:0000259" key="4">
    <source>
        <dbReference type="Pfam" id="PF00884"/>
    </source>
</evidence>
<dbReference type="Proteomes" id="UP001305702">
    <property type="component" value="Chromosome"/>
</dbReference>
<dbReference type="GO" id="GO:0005737">
    <property type="term" value="C:cytoplasm"/>
    <property type="evidence" value="ECO:0007669"/>
    <property type="project" value="TreeGrafter"/>
</dbReference>
<dbReference type="PANTHER" id="PTHR45953:SF1">
    <property type="entry name" value="IDURONATE 2-SULFATASE"/>
    <property type="match status" value="1"/>
</dbReference>
<protein>
    <submittedName>
        <fullName evidence="5">Sulfatase-like hydrolase/transferase</fullName>
    </submittedName>
</protein>
<evidence type="ECO:0000313" key="5">
    <source>
        <dbReference type="EMBL" id="WNQ10205.1"/>
    </source>
</evidence>
<gene>
    <name evidence="5" type="ORF">MJA45_21660</name>
</gene>
<dbReference type="PROSITE" id="PS00523">
    <property type="entry name" value="SULFATASE_1"/>
    <property type="match status" value="1"/>
</dbReference>